<dbReference type="GO" id="GO:0019243">
    <property type="term" value="P:methylglyoxal catabolic process to D-lactate via S-lactoyl-glutathione"/>
    <property type="evidence" value="ECO:0007669"/>
    <property type="project" value="InterPro"/>
</dbReference>
<dbReference type="GO" id="GO:0046872">
    <property type="term" value="F:metal ion binding"/>
    <property type="evidence" value="ECO:0007669"/>
    <property type="project" value="UniProtKB-KW"/>
</dbReference>
<gene>
    <name evidence="7" type="primary">gloB</name>
    <name evidence="10" type="ORF">FIV42_02730</name>
</gene>
<reference evidence="10 11" key="1">
    <citation type="submission" date="2019-06" db="EMBL/GenBank/DDBJ databases">
        <title>Persicimonas caeni gen. nov., sp. nov., a predatory bacterium isolated from solar saltern.</title>
        <authorList>
            <person name="Wang S."/>
        </authorList>
    </citation>
    <scope>NUCLEOTIDE SEQUENCE [LARGE SCALE GENOMIC DNA]</scope>
    <source>
        <strain evidence="10 11">YN101</strain>
    </source>
</reference>
<feature type="region of interest" description="Disordered" evidence="8">
    <location>
        <begin position="1"/>
        <end position="24"/>
    </location>
</feature>
<evidence type="ECO:0000256" key="2">
    <source>
        <dbReference type="ARBA" id="ARBA00004963"/>
    </source>
</evidence>
<feature type="domain" description="Metallo-beta-lactamase" evidence="9">
    <location>
        <begin position="36"/>
        <end position="199"/>
    </location>
</feature>
<comment type="subunit">
    <text evidence="7">Monomer.</text>
</comment>
<dbReference type="Gene3D" id="3.60.15.10">
    <property type="entry name" value="Ribonuclease Z/Hydroxyacylglutathione hydrolase-like"/>
    <property type="match status" value="1"/>
</dbReference>
<name>A0A4Y6PN17_PERCE</name>
<evidence type="ECO:0000256" key="6">
    <source>
        <dbReference type="ARBA" id="ARBA00022833"/>
    </source>
</evidence>
<dbReference type="PANTHER" id="PTHR11935:SF94">
    <property type="entry name" value="TENZING NORGAY, ISOFORM C"/>
    <property type="match status" value="1"/>
</dbReference>
<dbReference type="EMBL" id="CP041186">
    <property type="protein sequence ID" value="QDG49692.1"/>
    <property type="molecule type" value="Genomic_DNA"/>
</dbReference>
<dbReference type="Pfam" id="PF00753">
    <property type="entry name" value="Lactamase_B"/>
    <property type="match status" value="1"/>
</dbReference>
<dbReference type="Pfam" id="PF16123">
    <property type="entry name" value="HAGH_C"/>
    <property type="match status" value="1"/>
</dbReference>
<evidence type="ECO:0000256" key="1">
    <source>
        <dbReference type="ARBA" id="ARBA00001623"/>
    </source>
</evidence>
<feature type="binding site" evidence="7">
    <location>
        <position position="80"/>
    </location>
    <ligand>
        <name>Zn(2+)</name>
        <dbReference type="ChEBI" id="CHEBI:29105"/>
        <label>1</label>
    </ligand>
</feature>
<dbReference type="AlphaFoldDB" id="A0A4Y6PN17"/>
<evidence type="ECO:0000256" key="7">
    <source>
        <dbReference type="HAMAP-Rule" id="MF_01374"/>
    </source>
</evidence>
<keyword evidence="4 7" id="KW-0479">Metal-binding</keyword>
<evidence type="ECO:0000313" key="10">
    <source>
        <dbReference type="EMBL" id="QDG49692.1"/>
    </source>
</evidence>
<dbReference type="SMART" id="SM00849">
    <property type="entry name" value="Lactamase_B"/>
    <property type="match status" value="1"/>
</dbReference>
<feature type="binding site" evidence="7">
    <location>
        <position position="199"/>
    </location>
    <ligand>
        <name>Zn(2+)</name>
        <dbReference type="ChEBI" id="CHEBI:29105"/>
        <label>2</label>
    </ligand>
</feature>
<dbReference type="InterPro" id="IPR017782">
    <property type="entry name" value="Hydroxyacylglutathione_Hdrlase"/>
</dbReference>
<feature type="binding site" evidence="7">
    <location>
        <position position="142"/>
    </location>
    <ligand>
        <name>Zn(2+)</name>
        <dbReference type="ChEBI" id="CHEBI:29105"/>
        <label>1</label>
    </ligand>
</feature>
<dbReference type="CDD" id="cd07723">
    <property type="entry name" value="hydroxyacylglutathione_hydrolase_MBL-fold"/>
    <property type="match status" value="1"/>
</dbReference>
<accession>A0A5B8Y3A8</accession>
<comment type="pathway">
    <text evidence="2 7">Secondary metabolite metabolism; methylglyoxal degradation; (R)-lactate from methylglyoxal: step 2/2.</text>
</comment>
<organism evidence="10 11">
    <name type="scientific">Persicimonas caeni</name>
    <dbReference type="NCBI Taxonomy" id="2292766"/>
    <lineage>
        <taxon>Bacteria</taxon>
        <taxon>Deltaproteobacteria</taxon>
        <taxon>Bradymonadales</taxon>
        <taxon>Bradymonadaceae</taxon>
        <taxon>Persicimonas</taxon>
    </lineage>
</organism>
<dbReference type="InterPro" id="IPR032282">
    <property type="entry name" value="HAGH_C"/>
</dbReference>
<dbReference type="GO" id="GO:0004416">
    <property type="term" value="F:hydroxyacylglutathione hydrolase activity"/>
    <property type="evidence" value="ECO:0007669"/>
    <property type="project" value="UniProtKB-UniRule"/>
</dbReference>
<dbReference type="InterPro" id="IPR036866">
    <property type="entry name" value="RibonucZ/Hydroxyglut_hydro"/>
</dbReference>
<keyword evidence="5 7" id="KW-0378">Hydrolase</keyword>
<feature type="binding site" evidence="7">
    <location>
        <position position="78"/>
    </location>
    <ligand>
        <name>Zn(2+)</name>
        <dbReference type="ChEBI" id="CHEBI:29105"/>
        <label>1</label>
    </ligand>
</feature>
<sequence length="294" mass="32758">MPDNVNKTERRGLPMQSSQSQPNQMQVDIIASEVSDNFFYVVHDAAGKAALIDPIDGAQAVAHISEHGLDLELVVNTHFHHDHIGGNDTVFERFPNARLVAGAGDSERIEAQQSRSIDRRLADGDSVEVGEASLTVLDTPGHTPGHISLLGGEHLFCGDTIFVAGAGNCKFGGDPSVLYRTFASVLSELDDEVVFYPGHDYSVRDLEFALSLEPDNERAEELLEEARAKNEAGEIFLTTLGTERRYSPFFRYSDPELVRALEDEHADVFEEEREESETRDEAVFRTVRELRNRW</sequence>
<keyword evidence="6 7" id="KW-0862">Zinc</keyword>
<comment type="function">
    <text evidence="7">Thiolesterase that catalyzes the hydrolysis of S-D-lactoyl-glutathione to form glutathione and D-lactic acid.</text>
</comment>
<feature type="compositionally biased region" description="Basic and acidic residues" evidence="8">
    <location>
        <begin position="1"/>
        <end position="12"/>
    </location>
</feature>
<dbReference type="SUPFAM" id="SSF56281">
    <property type="entry name" value="Metallo-hydrolase/oxidoreductase"/>
    <property type="match status" value="1"/>
</dbReference>
<evidence type="ECO:0000313" key="11">
    <source>
        <dbReference type="Proteomes" id="UP000315995"/>
    </source>
</evidence>
<comment type="similarity">
    <text evidence="3 7">Belongs to the metallo-beta-lactamase superfamily. Glyoxalase II family.</text>
</comment>
<evidence type="ECO:0000256" key="5">
    <source>
        <dbReference type="ARBA" id="ARBA00022801"/>
    </source>
</evidence>
<dbReference type="Proteomes" id="UP000315995">
    <property type="component" value="Chromosome"/>
</dbReference>
<evidence type="ECO:0000256" key="4">
    <source>
        <dbReference type="ARBA" id="ARBA00022723"/>
    </source>
</evidence>
<keyword evidence="11" id="KW-1185">Reference proteome</keyword>
<dbReference type="PANTHER" id="PTHR11935">
    <property type="entry name" value="BETA LACTAMASE DOMAIN"/>
    <property type="match status" value="1"/>
</dbReference>
<evidence type="ECO:0000256" key="3">
    <source>
        <dbReference type="ARBA" id="ARBA00006759"/>
    </source>
</evidence>
<dbReference type="OrthoDB" id="9802248at2"/>
<accession>A0A4Y6PN17</accession>
<feature type="binding site" evidence="7">
    <location>
        <position position="82"/>
    </location>
    <ligand>
        <name>Zn(2+)</name>
        <dbReference type="ChEBI" id="CHEBI:29105"/>
        <label>2</label>
    </ligand>
</feature>
<proteinExistence type="inferred from homology"/>
<dbReference type="HAMAP" id="MF_01374">
    <property type="entry name" value="Glyoxalase_2"/>
    <property type="match status" value="1"/>
</dbReference>
<dbReference type="InterPro" id="IPR001279">
    <property type="entry name" value="Metallo-B-lactamas"/>
</dbReference>
<comment type="catalytic activity">
    <reaction evidence="1 7">
        <text>an S-(2-hydroxyacyl)glutathione + H2O = a 2-hydroxy carboxylate + glutathione + H(+)</text>
        <dbReference type="Rhea" id="RHEA:21864"/>
        <dbReference type="ChEBI" id="CHEBI:15377"/>
        <dbReference type="ChEBI" id="CHEBI:15378"/>
        <dbReference type="ChEBI" id="CHEBI:57925"/>
        <dbReference type="ChEBI" id="CHEBI:58896"/>
        <dbReference type="ChEBI" id="CHEBI:71261"/>
        <dbReference type="EC" id="3.1.2.6"/>
    </reaction>
</comment>
<protein>
    <recommendedName>
        <fullName evidence="7">Hydroxyacylglutathione hydrolase</fullName>
        <ecNumber evidence="7">3.1.2.6</ecNumber>
    </recommendedName>
    <alternativeName>
        <fullName evidence="7">Glyoxalase II</fullName>
        <shortName evidence="7">Glx II</shortName>
    </alternativeName>
</protein>
<dbReference type="EC" id="3.1.2.6" evidence="7"/>
<evidence type="ECO:0000256" key="8">
    <source>
        <dbReference type="SAM" id="MobiDB-lite"/>
    </source>
</evidence>
<feature type="binding site" evidence="7">
    <location>
        <position position="159"/>
    </location>
    <ligand>
        <name>Zn(2+)</name>
        <dbReference type="ChEBI" id="CHEBI:29105"/>
        <label>1</label>
    </ligand>
</feature>
<feature type="compositionally biased region" description="Low complexity" evidence="8">
    <location>
        <begin position="14"/>
        <end position="24"/>
    </location>
</feature>
<evidence type="ECO:0000259" key="9">
    <source>
        <dbReference type="SMART" id="SM00849"/>
    </source>
</evidence>
<comment type="cofactor">
    <cofactor evidence="7">
        <name>Zn(2+)</name>
        <dbReference type="ChEBI" id="CHEBI:29105"/>
    </cofactor>
    <text evidence="7">Binds 2 Zn(2+) ions per subunit.</text>
</comment>
<dbReference type="InterPro" id="IPR035680">
    <property type="entry name" value="Clx_II_MBL"/>
</dbReference>
<dbReference type="UniPathway" id="UPA00619">
    <property type="reaction ID" value="UER00676"/>
</dbReference>
<feature type="binding site" evidence="7">
    <location>
        <position position="159"/>
    </location>
    <ligand>
        <name>Zn(2+)</name>
        <dbReference type="ChEBI" id="CHEBI:29105"/>
        <label>2</label>
    </ligand>
</feature>
<feature type="binding site" evidence="7">
    <location>
        <position position="83"/>
    </location>
    <ligand>
        <name>Zn(2+)</name>
        <dbReference type="ChEBI" id="CHEBI:29105"/>
        <label>2</label>
    </ligand>
</feature>